<dbReference type="Gene3D" id="1.10.1200.10">
    <property type="entry name" value="ACP-like"/>
    <property type="match status" value="1"/>
</dbReference>
<dbReference type="Pfam" id="PF00550">
    <property type="entry name" value="PP-binding"/>
    <property type="match status" value="1"/>
</dbReference>
<dbReference type="AlphaFoldDB" id="A0A6F8XJR9"/>
<name>A0A6F8XJR9_9ACTN</name>
<gene>
    <name evidence="2" type="ORF">Pflav_004670</name>
</gene>
<dbReference type="SUPFAM" id="SSF47336">
    <property type="entry name" value="ACP-like"/>
    <property type="match status" value="1"/>
</dbReference>
<sequence length="93" mass="10096">MAESHPSALSSSAVEKSVEEIWRSVLRMPEGRQDATFLELQGQSISAVRIIARIEDELGIQVDVGILFDDPDLATFTRAVVAAQQADERAGKA</sequence>
<dbReference type="InterPro" id="IPR009081">
    <property type="entry name" value="PP-bd_ACP"/>
</dbReference>
<organism evidence="2 3">
    <name type="scientific">Phytohabitans flavus</name>
    <dbReference type="NCBI Taxonomy" id="1076124"/>
    <lineage>
        <taxon>Bacteria</taxon>
        <taxon>Bacillati</taxon>
        <taxon>Actinomycetota</taxon>
        <taxon>Actinomycetes</taxon>
        <taxon>Micromonosporales</taxon>
        <taxon>Micromonosporaceae</taxon>
    </lineage>
</organism>
<dbReference type="Proteomes" id="UP000502508">
    <property type="component" value="Chromosome"/>
</dbReference>
<feature type="domain" description="Carrier" evidence="1">
    <location>
        <begin position="9"/>
        <end position="84"/>
    </location>
</feature>
<keyword evidence="3" id="KW-1185">Reference proteome</keyword>
<dbReference type="InterPro" id="IPR036736">
    <property type="entry name" value="ACP-like_sf"/>
</dbReference>
<evidence type="ECO:0000259" key="1">
    <source>
        <dbReference type="PROSITE" id="PS50075"/>
    </source>
</evidence>
<accession>A0A6F8XJR9</accession>
<reference evidence="2 3" key="2">
    <citation type="submission" date="2020-03" db="EMBL/GenBank/DDBJ databases">
        <authorList>
            <person name="Ichikawa N."/>
            <person name="Kimura A."/>
            <person name="Kitahashi Y."/>
            <person name="Uohara A."/>
        </authorList>
    </citation>
    <scope>NUCLEOTIDE SEQUENCE [LARGE SCALE GENOMIC DNA]</scope>
    <source>
        <strain evidence="2 3">NBRC 107702</strain>
    </source>
</reference>
<protein>
    <recommendedName>
        <fullName evidence="1">Carrier domain-containing protein</fullName>
    </recommendedName>
</protein>
<dbReference type="EMBL" id="AP022870">
    <property type="protein sequence ID" value="BCB74057.1"/>
    <property type="molecule type" value="Genomic_DNA"/>
</dbReference>
<dbReference type="KEGG" id="pfla:Pflav_004670"/>
<evidence type="ECO:0000313" key="2">
    <source>
        <dbReference type="EMBL" id="BCB74057.1"/>
    </source>
</evidence>
<proteinExistence type="predicted"/>
<evidence type="ECO:0000313" key="3">
    <source>
        <dbReference type="Proteomes" id="UP000502508"/>
    </source>
</evidence>
<dbReference type="RefSeq" id="WP_173033319.1">
    <property type="nucleotide sequence ID" value="NZ_AP022870.1"/>
</dbReference>
<reference evidence="2 3" key="1">
    <citation type="submission" date="2020-03" db="EMBL/GenBank/DDBJ databases">
        <title>Whole genome shotgun sequence of Phytohabitans flavus NBRC 107702.</title>
        <authorList>
            <person name="Komaki H."/>
            <person name="Tamura T."/>
        </authorList>
    </citation>
    <scope>NUCLEOTIDE SEQUENCE [LARGE SCALE GENOMIC DNA]</scope>
    <source>
        <strain evidence="2 3">NBRC 107702</strain>
    </source>
</reference>
<dbReference type="PROSITE" id="PS50075">
    <property type="entry name" value="CARRIER"/>
    <property type="match status" value="1"/>
</dbReference>